<dbReference type="HOGENOM" id="CLU_018630_0_0_1"/>
<feature type="compositionally biased region" description="Basic residues" evidence="3">
    <location>
        <begin position="686"/>
        <end position="697"/>
    </location>
</feature>
<dbReference type="CDD" id="cd00590">
    <property type="entry name" value="RRM_SF"/>
    <property type="match status" value="1"/>
</dbReference>
<proteinExistence type="predicted"/>
<dbReference type="PROSITE" id="PS50102">
    <property type="entry name" value="RRM"/>
    <property type="match status" value="2"/>
</dbReference>
<dbReference type="PANTHER" id="PTHR48027">
    <property type="entry name" value="HETEROGENEOUS NUCLEAR RIBONUCLEOPROTEIN 87F-RELATED"/>
    <property type="match status" value="1"/>
</dbReference>
<dbReference type="eggNOG" id="KOG0108">
    <property type="taxonomic scope" value="Eukaryota"/>
</dbReference>
<evidence type="ECO:0000256" key="2">
    <source>
        <dbReference type="PROSITE-ProRule" id="PRU00176"/>
    </source>
</evidence>
<dbReference type="EMBL" id="HE806317">
    <property type="protein sequence ID" value="CCH59617.1"/>
    <property type="molecule type" value="Genomic_DNA"/>
</dbReference>
<dbReference type="InterPro" id="IPR052462">
    <property type="entry name" value="SLIRP/GR-RBP-like"/>
</dbReference>
<feature type="region of interest" description="Disordered" evidence="3">
    <location>
        <begin position="563"/>
        <end position="588"/>
    </location>
</feature>
<dbReference type="OrthoDB" id="6159137at2759"/>
<gene>
    <name evidence="5" type="primary">TBLA0B08010</name>
    <name evidence="5" type="ORF">TBLA_0B08010</name>
</gene>
<reference evidence="5 6" key="1">
    <citation type="journal article" date="2011" name="Proc. Natl. Acad. Sci. U.S.A.">
        <title>Evolutionary erosion of yeast sex chromosomes by mating-type switching accidents.</title>
        <authorList>
            <person name="Gordon J.L."/>
            <person name="Armisen D."/>
            <person name="Proux-Wera E."/>
            <person name="Oheigeartaigh S.S."/>
            <person name="Byrne K.P."/>
            <person name="Wolfe K.H."/>
        </authorList>
    </citation>
    <scope>NUCLEOTIDE SEQUENCE [LARGE SCALE GENOMIC DNA]</scope>
    <source>
        <strain evidence="6">ATCC 34711 / CBS 6284 / DSM 70876 / NBRC 10599 / NRRL Y-10934 / UCD 77-7</strain>
    </source>
</reference>
<feature type="compositionally biased region" description="Low complexity" evidence="3">
    <location>
        <begin position="641"/>
        <end position="685"/>
    </location>
</feature>
<feature type="region of interest" description="Disordered" evidence="3">
    <location>
        <begin position="641"/>
        <end position="701"/>
    </location>
</feature>
<keyword evidence="1 2" id="KW-0694">RNA-binding</keyword>
<feature type="domain" description="RRM" evidence="4">
    <location>
        <begin position="229"/>
        <end position="307"/>
    </location>
</feature>
<protein>
    <recommendedName>
        <fullName evidence="4">RRM domain-containing protein</fullName>
    </recommendedName>
</protein>
<evidence type="ECO:0000313" key="6">
    <source>
        <dbReference type="Proteomes" id="UP000002866"/>
    </source>
</evidence>
<evidence type="ECO:0000259" key="4">
    <source>
        <dbReference type="PROSITE" id="PS50102"/>
    </source>
</evidence>
<dbReference type="KEGG" id="tbl:TBLA_0B08010"/>
<dbReference type="Gene3D" id="3.30.70.330">
    <property type="match status" value="3"/>
</dbReference>
<sequence>MSESTVDYEPEISPSLKVIKSVTRTDSEKSLSKSDNCESENTLVSQYSPSDSNQDLEKHSKVLEQLASTNKITVRINWNYSIDDINDKKNNYEHNSDNNSNEIITNIKNQHIELITQIESLIKSSRGMLIETSAIEDYEFLSDKRRLEFLKENINIFTFEQGSKEFASSAKNKSDSGTYTYHVVLQGQTKKSEIFDKLSNDIKNVLIESENLVQRWSISINKHALTHPGNLYIRGIPKDLTIDDLKPIFDTFGKVLSLKIICDLITGESLGYGFISFKLGSEASNCINKLNGTAMNGSTLFINYHVERKEREKVFWNNFKENNDDNKFKGIFIGNIPKYKNNKQLVTTKEIIEKITKYLEDVVPNASIISFYFPKQCPPNVGDNPQIEGLDKIKDEENRNKEDVEDDDTITDDDSTAVVSKQNSDSLPFDDDETLKGYGFIKFQEHEHAIDAMTKLEDLRLFGNKLIINKAIQSKYYKNFNGFVPRLEARHSEPFSTRSDYPLPRRRASDNTFVSRNSNSMFPPNATFFQGQPNIIAPTFFENTIPPAFLTPFGHLTLPNNGMPISSTTQTQTSTSTTATTPPLDPLFIPNQIMPRKSYISPFYSYGNMAALNNGYMPNTIAYTSGGNTSPDRVENEIKVNSNSNNNASSGNNLNVSINNNNSNSNNNNNNNSNGNGNNNSNSNKSHGHKNIHHNHSHSTNNIRNSISMIHLNQQGQLRPSQDQTVYQTFAFNNHNNGNASNNIITTNNHSNGIHSANNSNNNNMGHNNMHNNLNNNVMNNLNTNINNNGMSNISNMRKYSIPSPTNDQQESNIYIKHLPLSWVDHDLYKFYEKFGPVISAKIITVGGSKIKANNPTNNAVNGNEKDAGHLELPIGASKGYGFVYFKNPLDASKAVMSTDGIKLFDDHILSVSFAQKKDKKFKNKFFINFDFLTLKSKY</sequence>
<evidence type="ECO:0000256" key="1">
    <source>
        <dbReference type="ARBA" id="ARBA00022884"/>
    </source>
</evidence>
<feature type="compositionally biased region" description="Polar residues" evidence="3">
    <location>
        <begin position="39"/>
        <end position="53"/>
    </location>
</feature>
<feature type="region of interest" description="Disordered" evidence="3">
    <location>
        <begin position="19"/>
        <end position="56"/>
    </location>
</feature>
<dbReference type="Pfam" id="PF00076">
    <property type="entry name" value="RRM_1"/>
    <property type="match status" value="1"/>
</dbReference>
<dbReference type="InterPro" id="IPR035979">
    <property type="entry name" value="RBD_domain_sf"/>
</dbReference>
<dbReference type="FunCoup" id="I2GZR5">
    <property type="interactions" value="277"/>
</dbReference>
<keyword evidence="6" id="KW-1185">Reference proteome</keyword>
<dbReference type="SUPFAM" id="SSF54928">
    <property type="entry name" value="RNA-binding domain, RBD"/>
    <property type="match status" value="3"/>
</dbReference>
<accession>I2GZR5</accession>
<dbReference type="Proteomes" id="UP000002866">
    <property type="component" value="Chromosome 2"/>
</dbReference>
<dbReference type="InterPro" id="IPR000504">
    <property type="entry name" value="RRM_dom"/>
</dbReference>
<dbReference type="GeneID" id="14494791"/>
<evidence type="ECO:0000313" key="5">
    <source>
        <dbReference type="EMBL" id="CCH59617.1"/>
    </source>
</evidence>
<organism evidence="5 6">
    <name type="scientific">Henningerozyma blattae (strain ATCC 34711 / CBS 6284 / DSM 70876 / NBRC 10599 / NRRL Y-10934 / UCD 77-7)</name>
    <name type="common">Yeast</name>
    <name type="synonym">Tetrapisispora blattae</name>
    <dbReference type="NCBI Taxonomy" id="1071380"/>
    <lineage>
        <taxon>Eukaryota</taxon>
        <taxon>Fungi</taxon>
        <taxon>Dikarya</taxon>
        <taxon>Ascomycota</taxon>
        <taxon>Saccharomycotina</taxon>
        <taxon>Saccharomycetes</taxon>
        <taxon>Saccharomycetales</taxon>
        <taxon>Saccharomycetaceae</taxon>
        <taxon>Henningerozyma</taxon>
    </lineage>
</organism>
<dbReference type="AlphaFoldDB" id="I2GZR5"/>
<evidence type="ECO:0000256" key="3">
    <source>
        <dbReference type="SAM" id="MobiDB-lite"/>
    </source>
</evidence>
<dbReference type="InParanoid" id="I2GZR5"/>
<feature type="domain" description="RRM" evidence="4">
    <location>
        <begin position="812"/>
        <end position="917"/>
    </location>
</feature>
<feature type="compositionally biased region" description="Basic and acidic residues" evidence="3">
    <location>
        <begin position="23"/>
        <end position="36"/>
    </location>
</feature>
<name>I2GZR5_HENB6</name>
<dbReference type="InterPro" id="IPR012677">
    <property type="entry name" value="Nucleotide-bd_a/b_plait_sf"/>
</dbReference>
<dbReference type="SMART" id="SM00360">
    <property type="entry name" value="RRM"/>
    <property type="match status" value="3"/>
</dbReference>
<feature type="region of interest" description="Disordered" evidence="3">
    <location>
        <begin position="383"/>
        <end position="425"/>
    </location>
</feature>
<dbReference type="RefSeq" id="XP_004179136.1">
    <property type="nucleotide sequence ID" value="XM_004179088.1"/>
</dbReference>
<dbReference type="GO" id="GO:0003723">
    <property type="term" value="F:RNA binding"/>
    <property type="evidence" value="ECO:0007669"/>
    <property type="project" value="UniProtKB-UniRule"/>
</dbReference>
<feature type="compositionally biased region" description="Basic and acidic residues" evidence="3">
    <location>
        <begin position="389"/>
        <end position="402"/>
    </location>
</feature>
<dbReference type="OMA" id="INYHVER"/>
<feature type="compositionally biased region" description="Acidic residues" evidence="3">
    <location>
        <begin position="403"/>
        <end position="415"/>
    </location>
</feature>
<dbReference type="STRING" id="1071380.I2GZR5"/>
<feature type="compositionally biased region" description="Low complexity" evidence="3">
    <location>
        <begin position="566"/>
        <end position="581"/>
    </location>
</feature>